<accession>A0A6P5RNA3</accession>
<gene>
    <name evidence="5" type="primary">LOC110747502</name>
</gene>
<dbReference type="Pfam" id="PF03732">
    <property type="entry name" value="Retrotrans_gag"/>
    <property type="match status" value="1"/>
</dbReference>
<dbReference type="RefSeq" id="XP_021803358.1">
    <property type="nucleotide sequence ID" value="XM_021947666.1"/>
</dbReference>
<evidence type="ECO:0000313" key="5">
    <source>
        <dbReference type="RefSeq" id="XP_021803358.1"/>
    </source>
</evidence>
<dbReference type="PROSITE" id="PS50158">
    <property type="entry name" value="ZF_CCHC"/>
    <property type="match status" value="1"/>
</dbReference>
<dbReference type="InterPro" id="IPR036875">
    <property type="entry name" value="Znf_CCHC_sf"/>
</dbReference>
<feature type="domain" description="CCHC-type" evidence="3">
    <location>
        <begin position="238"/>
        <end position="253"/>
    </location>
</feature>
<dbReference type="Pfam" id="PF00098">
    <property type="entry name" value="zf-CCHC"/>
    <property type="match status" value="1"/>
</dbReference>
<keyword evidence="1" id="KW-0863">Zinc-finger</keyword>
<sequence length="445" mass="51734">MASAILETNNHEPHQKTQDDQIMRIQGEFRKTQPPVFKGDPNPMVAEEWLRQIRRKMNEQGVPRNLKVTIASTYLEGQAYHWWESVLAMPDVEITTWVAFEKIFLEKYFPETMKTMKVREFTNLYQGDMTVGQYQAKYEELMHFAPYMIPDESAKAKKFEEGLRLEVKEKVELFKLKKYVEVVDRALMAEQRILSSKRIFEPKNPSGGQSSKRQRFFPSRSRYQNPRSFEVTRNSRFCYHCQQIGHYQRDCPQLQSYQIPIAPQSQSQFRAPQQQIQAPQTQYCAPYQAPYQASHNQFRGPVNQQAQCPRGQLTKQGPKAPGAARRPKQLTQGRVYAVGQVVEQNEPTVVEEYEFMKSSLMIGFSLGKCVEVNKLCRYCIIEISDHKLVVDLMILEFMGYDVILGMDLLTQFKTILDCGRKMVNMTLSNGKTFSFYGNRNSCKPE</sequence>
<keyword evidence="1" id="KW-0479">Metal-binding</keyword>
<protein>
    <submittedName>
        <fullName evidence="5">Uncharacterized protein LOC110747502</fullName>
    </submittedName>
</protein>
<keyword evidence="4" id="KW-1185">Reference proteome</keyword>
<dbReference type="Gene3D" id="2.40.70.10">
    <property type="entry name" value="Acid Proteases"/>
    <property type="match status" value="1"/>
</dbReference>
<dbReference type="Proteomes" id="UP000515124">
    <property type="component" value="Unplaced"/>
</dbReference>
<name>A0A6P5RNA3_PRUAV</name>
<evidence type="ECO:0000256" key="1">
    <source>
        <dbReference type="PROSITE-ProRule" id="PRU00047"/>
    </source>
</evidence>
<dbReference type="GeneID" id="110747502"/>
<organism evidence="4 5">
    <name type="scientific">Prunus avium</name>
    <name type="common">Cherry</name>
    <name type="synonym">Cerasus avium</name>
    <dbReference type="NCBI Taxonomy" id="42229"/>
    <lineage>
        <taxon>Eukaryota</taxon>
        <taxon>Viridiplantae</taxon>
        <taxon>Streptophyta</taxon>
        <taxon>Embryophyta</taxon>
        <taxon>Tracheophyta</taxon>
        <taxon>Spermatophyta</taxon>
        <taxon>Magnoliopsida</taxon>
        <taxon>eudicotyledons</taxon>
        <taxon>Gunneridae</taxon>
        <taxon>Pentapetalae</taxon>
        <taxon>rosids</taxon>
        <taxon>fabids</taxon>
        <taxon>Rosales</taxon>
        <taxon>Rosaceae</taxon>
        <taxon>Amygdaloideae</taxon>
        <taxon>Amygdaleae</taxon>
        <taxon>Prunus</taxon>
    </lineage>
</organism>
<dbReference type="KEGG" id="pavi:110747502"/>
<dbReference type="SMART" id="SM00343">
    <property type="entry name" value="ZnF_C2HC"/>
    <property type="match status" value="1"/>
</dbReference>
<keyword evidence="1" id="KW-0862">Zinc</keyword>
<dbReference type="InterPro" id="IPR001878">
    <property type="entry name" value="Znf_CCHC"/>
</dbReference>
<proteinExistence type="predicted"/>
<evidence type="ECO:0000259" key="3">
    <source>
        <dbReference type="PROSITE" id="PS50158"/>
    </source>
</evidence>
<feature type="region of interest" description="Disordered" evidence="2">
    <location>
        <begin position="200"/>
        <end position="224"/>
    </location>
</feature>
<dbReference type="InterPro" id="IPR021109">
    <property type="entry name" value="Peptidase_aspartic_dom_sf"/>
</dbReference>
<dbReference type="GO" id="GO:0008270">
    <property type="term" value="F:zinc ion binding"/>
    <property type="evidence" value="ECO:0007669"/>
    <property type="project" value="UniProtKB-KW"/>
</dbReference>
<reference evidence="5" key="1">
    <citation type="submission" date="2025-08" db="UniProtKB">
        <authorList>
            <consortium name="RefSeq"/>
        </authorList>
    </citation>
    <scope>IDENTIFICATION</scope>
</reference>
<dbReference type="GO" id="GO:0003676">
    <property type="term" value="F:nucleic acid binding"/>
    <property type="evidence" value="ECO:0007669"/>
    <property type="project" value="InterPro"/>
</dbReference>
<dbReference type="AlphaFoldDB" id="A0A6P5RNA3"/>
<feature type="region of interest" description="Disordered" evidence="2">
    <location>
        <begin position="300"/>
        <end position="329"/>
    </location>
</feature>
<dbReference type="Gene3D" id="4.10.60.10">
    <property type="entry name" value="Zinc finger, CCHC-type"/>
    <property type="match status" value="1"/>
</dbReference>
<dbReference type="InterPro" id="IPR005162">
    <property type="entry name" value="Retrotrans_gag_dom"/>
</dbReference>
<evidence type="ECO:0000256" key="2">
    <source>
        <dbReference type="SAM" id="MobiDB-lite"/>
    </source>
</evidence>
<dbReference type="Pfam" id="PF08284">
    <property type="entry name" value="RVP_2"/>
    <property type="match status" value="1"/>
</dbReference>
<dbReference type="PANTHER" id="PTHR34482">
    <property type="entry name" value="DNA DAMAGE-INDUCIBLE PROTEIN 1-LIKE"/>
    <property type="match status" value="1"/>
</dbReference>
<dbReference type="PANTHER" id="PTHR34482:SF49">
    <property type="entry name" value="RETROTRANSPOSON GAG DOMAIN-CONTAINING PROTEIN"/>
    <property type="match status" value="1"/>
</dbReference>
<evidence type="ECO:0000313" key="4">
    <source>
        <dbReference type="Proteomes" id="UP000515124"/>
    </source>
</evidence>
<dbReference type="SUPFAM" id="SSF57756">
    <property type="entry name" value="Retrovirus zinc finger-like domains"/>
    <property type="match status" value="1"/>
</dbReference>